<feature type="domain" description="Luciferase-like" evidence="1">
    <location>
        <begin position="32"/>
        <end position="303"/>
    </location>
</feature>
<comment type="caution">
    <text evidence="2">The sequence shown here is derived from an EMBL/GenBank/DDBJ whole genome shotgun (WGS) entry which is preliminary data.</text>
</comment>
<proteinExistence type="predicted"/>
<gene>
    <name evidence="2" type="ORF">A4R35_02865</name>
</gene>
<organism evidence="2 3">
    <name type="scientific">Thermogemmatispora tikiterensis</name>
    <dbReference type="NCBI Taxonomy" id="1825093"/>
    <lineage>
        <taxon>Bacteria</taxon>
        <taxon>Bacillati</taxon>
        <taxon>Chloroflexota</taxon>
        <taxon>Ktedonobacteria</taxon>
        <taxon>Thermogemmatisporales</taxon>
        <taxon>Thermogemmatisporaceae</taxon>
        <taxon>Thermogemmatispora</taxon>
    </lineage>
</organism>
<dbReference type="CDD" id="cd01097">
    <property type="entry name" value="Tetrahydromethanopterin_reductase"/>
    <property type="match status" value="1"/>
</dbReference>
<dbReference type="OrthoDB" id="7054907at2"/>
<dbReference type="Proteomes" id="UP000248706">
    <property type="component" value="Unassembled WGS sequence"/>
</dbReference>
<dbReference type="InterPro" id="IPR036661">
    <property type="entry name" value="Luciferase-like_sf"/>
</dbReference>
<reference evidence="2 3" key="1">
    <citation type="submission" date="2016-08" db="EMBL/GenBank/DDBJ databases">
        <title>Analysis of Carbohydrate Active Enzymes in Thermogemmatispora T81 Reveals Carbohydrate Degradation Ability.</title>
        <authorList>
            <person name="Tomazini A."/>
            <person name="Lal S."/>
            <person name="Stott M."/>
            <person name="Henrissat B."/>
            <person name="Polikarpov I."/>
            <person name="Sparling R."/>
            <person name="Levin D.B."/>
        </authorList>
    </citation>
    <scope>NUCLEOTIDE SEQUENCE [LARGE SCALE GENOMIC DNA]</scope>
    <source>
        <strain evidence="2 3">T81</strain>
    </source>
</reference>
<dbReference type="AlphaFoldDB" id="A0A328VCB1"/>
<evidence type="ECO:0000259" key="1">
    <source>
        <dbReference type="Pfam" id="PF00296"/>
    </source>
</evidence>
<dbReference type="PANTHER" id="PTHR43244">
    <property type="match status" value="1"/>
</dbReference>
<evidence type="ECO:0000313" key="3">
    <source>
        <dbReference type="Proteomes" id="UP000248706"/>
    </source>
</evidence>
<protein>
    <submittedName>
        <fullName evidence="2">Luciferase</fullName>
    </submittedName>
</protein>
<dbReference type="Gene3D" id="3.20.20.30">
    <property type="entry name" value="Luciferase-like domain"/>
    <property type="match status" value="1"/>
</dbReference>
<dbReference type="GO" id="GO:0016705">
    <property type="term" value="F:oxidoreductase activity, acting on paired donors, with incorporation or reduction of molecular oxygen"/>
    <property type="evidence" value="ECO:0007669"/>
    <property type="project" value="InterPro"/>
</dbReference>
<dbReference type="Pfam" id="PF00296">
    <property type="entry name" value="Bac_luciferase"/>
    <property type="match status" value="1"/>
</dbReference>
<accession>A0A328VCB1</accession>
<keyword evidence="3" id="KW-1185">Reference proteome</keyword>
<dbReference type="RefSeq" id="WP_112426376.1">
    <property type="nucleotide sequence ID" value="NZ_MCIF01000002.1"/>
</dbReference>
<dbReference type="InterPro" id="IPR050564">
    <property type="entry name" value="F420-G6PD/mer"/>
</dbReference>
<evidence type="ECO:0000313" key="2">
    <source>
        <dbReference type="EMBL" id="RAQ94459.1"/>
    </source>
</evidence>
<sequence length="329" mass="36341">MQQESTVSAHGQGNANQPARERVGLALFGRAGVPHLLERLRQAEQAGVRQFWMTQLPTSPDTLTLFAAALVQTERIRLGTAIVPTYPRHPLVMAQQAYTLEELGPGRLRLGVGTSHRHSIEGVYGFSMVEPLEQLREYVSILRAALWDGAVDVQGRFYTAHASFPQPVRVPILISALRSRAFRLAGELADGAISWMCPHPYLLEKARPALVEGATSRGRPVPPLLAHVPVVLGRDWNAVLEAARKHLGLYGRAPFYRNMFADAGYPLGSDGLLPEELVRNLVVWGDEATVAARLRQLLAQGFDELLVMLVPLFDERRELGQLMELLGTL</sequence>
<dbReference type="SUPFAM" id="SSF51679">
    <property type="entry name" value="Bacterial luciferase-like"/>
    <property type="match status" value="1"/>
</dbReference>
<dbReference type="InterPro" id="IPR011251">
    <property type="entry name" value="Luciferase-like_dom"/>
</dbReference>
<name>A0A328VCB1_9CHLR</name>
<dbReference type="EMBL" id="MCIF01000002">
    <property type="protein sequence ID" value="RAQ94459.1"/>
    <property type="molecule type" value="Genomic_DNA"/>
</dbReference>
<dbReference type="PANTHER" id="PTHR43244:SF2">
    <property type="entry name" value="CONSERVED HYPOTHETICAL ALANINE AND PROLINE-RICH PROTEIN"/>
    <property type="match status" value="1"/>
</dbReference>